<proteinExistence type="predicted"/>
<keyword evidence="2" id="KW-1185">Reference proteome</keyword>
<evidence type="ECO:0000313" key="1">
    <source>
        <dbReference type="EMBL" id="KAI3766743.1"/>
    </source>
</evidence>
<dbReference type="EMBL" id="CM042011">
    <property type="protein sequence ID" value="KAI3766743.1"/>
    <property type="molecule type" value="Genomic_DNA"/>
</dbReference>
<dbReference type="Proteomes" id="UP001055811">
    <property type="component" value="Linkage Group LG03"/>
</dbReference>
<accession>A0ACB9F7J3</accession>
<reference evidence="1 2" key="2">
    <citation type="journal article" date="2022" name="Mol. Ecol. Resour.">
        <title>The genomes of chicory, endive, great burdock and yacon provide insights into Asteraceae paleo-polyploidization history and plant inulin production.</title>
        <authorList>
            <person name="Fan W."/>
            <person name="Wang S."/>
            <person name="Wang H."/>
            <person name="Wang A."/>
            <person name="Jiang F."/>
            <person name="Liu H."/>
            <person name="Zhao H."/>
            <person name="Xu D."/>
            <person name="Zhang Y."/>
        </authorList>
    </citation>
    <scope>NUCLEOTIDE SEQUENCE [LARGE SCALE GENOMIC DNA]</scope>
    <source>
        <strain evidence="2">cv. Punajuju</strain>
        <tissue evidence="1">Leaves</tissue>
    </source>
</reference>
<sequence>MQMCKDNKSDDKIFVNGFDVKEKTLIYSKEISLADEQLFLAFQNSLLKPELIGEHVANICKTLQKNISRYSCQRCSAIKVALAIQENNANFPRMSKTLLSRITPRHGRNSKSPSNIPTHTKKIVNQICDILRTRNTHWEETLETRLSEEDIVPSDIAHQVFDKIRDVESALKFFDWISQRPYGCSLHGIAYSSLLKLLAKSKAFHEIDSVFIRMKTEKELPTYDSLNEVIRAYSECGLIDKALEFYSFIIETYNCVPNVFACNSLLTGLVKSDRLENAHQVYEEMLQRKDETGTACCADTYSTSIMVNALCKKGKVDEARKLIVNRWGQGCIPNVVFYNTLIDGYCKKGDVKRAFLLFKELKLKGFLPSVETYGAMINGLSKEGNFSIVERLINEMNSRGLTINAQVYNTIIDSQCRHGCKTKAVDTLRKMMEIGCPPDIITYNILIYDSCRHGKVKEAEQLVEQAARIGLIPNRLTYTPLLNAYCKQNDVNKALDLFIKMIDNGEKPDLLTYASLIHGIVVLGEVDTALVILDKMTERGVFPDAGVYNVILSGLCKKGKLHVAKKLLSKMLDQNIPPDKFVYATLIDGFVRNGEFDEAKKLFEHGIQESVNLDVVGYNAMIKGYCKDGKLKDAVLFVKKMIKARVFPDEFTYSTIIDGYVKQHDMEGALGIFSRMVKENCKPNVVTYTSLINGFCQRGDFVNSEKLLKEMKGRGLMPNVVTYSILIGSYCKEGNLKKAALLFEEMLMRKCNPNDVTFNYLVNGFSKYVAKIDNELDEGKKSMFLDFHGRMIVDGLSRRLAVYATIVVCLCLHGMVNISLKLSDKMAIRDCPIVFGALLYGICLEGNGKEWNTVIDCNLNESELGVAVNYSVIFDQYVPQGAGFEGSLILRMLLDDFKAKNYKAGGIAPKR</sequence>
<gene>
    <name evidence="1" type="ORF">L2E82_16814</name>
</gene>
<protein>
    <submittedName>
        <fullName evidence="1">Uncharacterized protein</fullName>
    </submittedName>
</protein>
<evidence type="ECO:0000313" key="2">
    <source>
        <dbReference type="Proteomes" id="UP001055811"/>
    </source>
</evidence>
<reference evidence="2" key="1">
    <citation type="journal article" date="2022" name="Mol. Ecol. Resour.">
        <title>The genomes of chicory, endive, great burdock and yacon provide insights into Asteraceae palaeo-polyploidization history and plant inulin production.</title>
        <authorList>
            <person name="Fan W."/>
            <person name="Wang S."/>
            <person name="Wang H."/>
            <person name="Wang A."/>
            <person name="Jiang F."/>
            <person name="Liu H."/>
            <person name="Zhao H."/>
            <person name="Xu D."/>
            <person name="Zhang Y."/>
        </authorList>
    </citation>
    <scope>NUCLEOTIDE SEQUENCE [LARGE SCALE GENOMIC DNA]</scope>
    <source>
        <strain evidence="2">cv. Punajuju</strain>
    </source>
</reference>
<comment type="caution">
    <text evidence="1">The sequence shown here is derived from an EMBL/GenBank/DDBJ whole genome shotgun (WGS) entry which is preliminary data.</text>
</comment>
<organism evidence="1 2">
    <name type="scientific">Cichorium intybus</name>
    <name type="common">Chicory</name>
    <dbReference type="NCBI Taxonomy" id="13427"/>
    <lineage>
        <taxon>Eukaryota</taxon>
        <taxon>Viridiplantae</taxon>
        <taxon>Streptophyta</taxon>
        <taxon>Embryophyta</taxon>
        <taxon>Tracheophyta</taxon>
        <taxon>Spermatophyta</taxon>
        <taxon>Magnoliopsida</taxon>
        <taxon>eudicotyledons</taxon>
        <taxon>Gunneridae</taxon>
        <taxon>Pentapetalae</taxon>
        <taxon>asterids</taxon>
        <taxon>campanulids</taxon>
        <taxon>Asterales</taxon>
        <taxon>Asteraceae</taxon>
        <taxon>Cichorioideae</taxon>
        <taxon>Cichorieae</taxon>
        <taxon>Cichoriinae</taxon>
        <taxon>Cichorium</taxon>
    </lineage>
</organism>
<name>A0ACB9F7J3_CICIN</name>